<dbReference type="GO" id="GO:0030017">
    <property type="term" value="C:sarcomere"/>
    <property type="evidence" value="ECO:0007669"/>
    <property type="project" value="UniProtKB-SubCell"/>
</dbReference>
<feature type="compositionally biased region" description="Pro residues" evidence="17">
    <location>
        <begin position="101"/>
        <end position="110"/>
    </location>
</feature>
<dbReference type="FunFam" id="1.10.10.1540:FF:000001">
    <property type="entry name" value="Actin-binding Rho-activating protein a"/>
    <property type="match status" value="1"/>
</dbReference>
<feature type="compositionally biased region" description="Pro residues" evidence="17">
    <location>
        <begin position="68"/>
        <end position="79"/>
    </location>
</feature>
<evidence type="ECO:0000256" key="4">
    <source>
        <dbReference type="ARBA" id="ARBA00022490"/>
    </source>
</evidence>
<feature type="compositionally biased region" description="Basic and acidic residues" evidence="17">
    <location>
        <begin position="1"/>
        <end position="10"/>
    </location>
</feature>
<keyword evidence="20" id="KW-1185">Reference proteome</keyword>
<comment type="subunit">
    <text evidence="14">Binds F-actin and ABLIM1, ABLIM2 and ABLIM3. Interaction with ABLIM2 and ABLIM3 enhances activity.</text>
</comment>
<evidence type="ECO:0000313" key="20">
    <source>
        <dbReference type="Proteomes" id="UP000694556"/>
    </source>
</evidence>
<organism evidence="19 20">
    <name type="scientific">Cairina moschata</name>
    <name type="common">Muscovy duck</name>
    <dbReference type="NCBI Taxonomy" id="8855"/>
    <lineage>
        <taxon>Eukaryota</taxon>
        <taxon>Metazoa</taxon>
        <taxon>Chordata</taxon>
        <taxon>Craniata</taxon>
        <taxon>Vertebrata</taxon>
        <taxon>Euteleostomi</taxon>
        <taxon>Archelosauria</taxon>
        <taxon>Archosauria</taxon>
        <taxon>Dinosauria</taxon>
        <taxon>Saurischia</taxon>
        <taxon>Theropoda</taxon>
        <taxon>Coelurosauria</taxon>
        <taxon>Aves</taxon>
        <taxon>Neognathae</taxon>
        <taxon>Galloanserae</taxon>
        <taxon>Anseriformes</taxon>
        <taxon>Anatidae</taxon>
        <taxon>Anatinae</taxon>
        <taxon>Cairina</taxon>
    </lineage>
</organism>
<feature type="compositionally biased region" description="Low complexity" evidence="17">
    <location>
        <begin position="313"/>
        <end position="337"/>
    </location>
</feature>
<accession>A0A8C3BFK8</accession>
<evidence type="ECO:0000256" key="10">
    <source>
        <dbReference type="ARBA" id="ARBA00023163"/>
    </source>
</evidence>
<dbReference type="GO" id="GO:0045944">
    <property type="term" value="P:positive regulation of transcription by RNA polymerase II"/>
    <property type="evidence" value="ECO:0007669"/>
    <property type="project" value="TreeGrafter"/>
</dbReference>
<dbReference type="PANTHER" id="PTHR22739">
    <property type="entry name" value="STRIATED MUSCLE ACTIVATOR OF RHO-DEPENDENT SIGNALING-RELATED"/>
    <property type="match status" value="1"/>
</dbReference>
<dbReference type="InterPro" id="IPR026111">
    <property type="entry name" value="Abra"/>
</dbReference>
<reference evidence="19" key="2">
    <citation type="submission" date="2025-08" db="UniProtKB">
        <authorList>
            <consortium name="Ensembl"/>
        </authorList>
    </citation>
    <scope>IDENTIFICATION</scope>
</reference>
<feature type="compositionally biased region" description="Pro residues" evidence="17">
    <location>
        <begin position="43"/>
        <end position="55"/>
    </location>
</feature>
<dbReference type="SMART" id="SM01283">
    <property type="entry name" value="Costars"/>
    <property type="match status" value="1"/>
</dbReference>
<feature type="compositionally biased region" description="Basic and acidic residues" evidence="17">
    <location>
        <begin position="403"/>
        <end position="417"/>
    </location>
</feature>
<dbReference type="GO" id="GO:0035025">
    <property type="term" value="P:positive regulation of Rho protein signal transduction"/>
    <property type="evidence" value="ECO:0007669"/>
    <property type="project" value="InterPro"/>
</dbReference>
<feature type="region of interest" description="Disordered" evidence="17">
    <location>
        <begin position="1"/>
        <end position="149"/>
    </location>
</feature>
<feature type="region of interest" description="Disordered" evidence="17">
    <location>
        <begin position="182"/>
        <end position="208"/>
    </location>
</feature>
<proteinExistence type="predicted"/>
<evidence type="ECO:0000256" key="3">
    <source>
        <dbReference type="ARBA" id="ARBA00022448"/>
    </source>
</evidence>
<feature type="region of interest" description="Disordered" evidence="17">
    <location>
        <begin position="312"/>
        <end position="357"/>
    </location>
</feature>
<feature type="region of interest" description="Disordered" evidence="17">
    <location>
        <begin position="372"/>
        <end position="417"/>
    </location>
</feature>
<comment type="subcellular location">
    <subcellularLocation>
        <location evidence="2">Cytoplasm</location>
        <location evidence="2">Cytoskeleton</location>
    </subcellularLocation>
    <subcellularLocation>
        <location evidence="1">Cytoplasm</location>
        <location evidence="1">Myofibril</location>
        <location evidence="1">Sarcomere</location>
    </subcellularLocation>
</comment>
<keyword evidence="8" id="KW-0805">Transcription regulation</keyword>
<evidence type="ECO:0000256" key="9">
    <source>
        <dbReference type="ARBA" id="ARBA00023159"/>
    </source>
</evidence>
<evidence type="ECO:0000256" key="7">
    <source>
        <dbReference type="ARBA" id="ARBA00023010"/>
    </source>
</evidence>
<evidence type="ECO:0000256" key="17">
    <source>
        <dbReference type="SAM" id="MobiDB-lite"/>
    </source>
</evidence>
<evidence type="ECO:0000256" key="16">
    <source>
        <dbReference type="ARBA" id="ARBA00076363"/>
    </source>
</evidence>
<dbReference type="InterPro" id="IPR027817">
    <property type="entry name" value="Costars_dom"/>
</dbReference>
<evidence type="ECO:0000256" key="8">
    <source>
        <dbReference type="ARBA" id="ARBA00023015"/>
    </source>
</evidence>
<keyword evidence="4" id="KW-0963">Cytoplasm</keyword>
<dbReference type="Gene3D" id="1.10.10.1540">
    <property type="entry name" value="Costar domain"/>
    <property type="match status" value="1"/>
</dbReference>
<dbReference type="InterPro" id="IPR038095">
    <property type="entry name" value="Costars_sf"/>
</dbReference>
<evidence type="ECO:0000256" key="6">
    <source>
        <dbReference type="ARBA" id="ARBA00022927"/>
    </source>
</evidence>
<dbReference type="Pfam" id="PF14705">
    <property type="entry name" value="Costars"/>
    <property type="match status" value="1"/>
</dbReference>
<reference evidence="19" key="1">
    <citation type="submission" date="2018-09" db="EMBL/GenBank/DDBJ databases">
        <title>Common duck and Muscovy duck high density SNP chip.</title>
        <authorList>
            <person name="Vignal A."/>
            <person name="Thebault N."/>
            <person name="Warren W.C."/>
        </authorList>
    </citation>
    <scope>NUCLEOTIDE SEQUENCE [LARGE SCALE GENOMIC DNA]</scope>
</reference>
<keyword evidence="9" id="KW-0010">Activator</keyword>
<feature type="compositionally biased region" description="Gly residues" evidence="17">
    <location>
        <begin position="344"/>
        <end position="355"/>
    </location>
</feature>
<keyword evidence="12" id="KW-0206">Cytoskeleton</keyword>
<dbReference type="GO" id="GO:0005856">
    <property type="term" value="C:cytoskeleton"/>
    <property type="evidence" value="ECO:0007669"/>
    <property type="project" value="UniProtKB-SubCell"/>
</dbReference>
<sequence>MQRRRAEPSRRGRTAPRLQRSLPPQRPPAGPGGRGRGRGRDTPPAPGRPRLPPGGAPEGSAPLAAPSRPVPSRPRPPPAAGRSPAGGTPGAPAPAAAGTAPPAPAAPPPSRDGARLPDPHAPPGGHGRHGPGREERGWELPLGPPPGPGGGGGGVYGVCGCARSLPAGAAPLASELDVHYTETLTGGPGAPSPQRPSGRSSPAQQPPHVPEPLCEGFWTAFSLRLRARLCPCPAAYRYGLRSWCVPIASCGRFSPCSTHAGAGVKTRRRPWCPAQPRGQPRLSAAACGRIHGGGGRCGGGTAGLGLSPRGCFSGSSSAARPRPRPAGVPQGRRGPARGMERGVGEGQGEESGGAVGELRRSWQSWAEGHGEYQRRNPFSSEGGLPGKPALAPRGDPAYGRPPEGSRTEQRGRDAHSHVGREVEELCLVIRSTGRRGDDGRVSVTFGQLFETYVTISNKVVGILLRARKHGLVRFEGEMLWQGQDDDVVITLLE</sequence>
<name>A0A8C3BFK8_CAIMO</name>
<dbReference type="GO" id="GO:0003779">
    <property type="term" value="F:actin binding"/>
    <property type="evidence" value="ECO:0007669"/>
    <property type="project" value="UniProtKB-KW"/>
</dbReference>
<evidence type="ECO:0000313" key="19">
    <source>
        <dbReference type="Ensembl" id="ENSCMMP00000003805.1"/>
    </source>
</evidence>
<comment type="function">
    <text evidence="13">Acts as an activator of serum response factor (SRF)-dependent transcription possibly by inducing nuclear translocation of MKL1 or MKL2 and through a mechanism requiring Rho-actin signaling.</text>
</comment>
<evidence type="ECO:0000256" key="11">
    <source>
        <dbReference type="ARBA" id="ARBA00023203"/>
    </source>
</evidence>
<keyword evidence="7" id="KW-0811">Translocation</keyword>
<evidence type="ECO:0000259" key="18">
    <source>
        <dbReference type="SMART" id="SM01283"/>
    </source>
</evidence>
<evidence type="ECO:0000256" key="1">
    <source>
        <dbReference type="ARBA" id="ARBA00004204"/>
    </source>
</evidence>
<dbReference type="Ensembl" id="ENSCMMT00000004261.1">
    <property type="protein sequence ID" value="ENSCMMP00000003805.1"/>
    <property type="gene ID" value="ENSCMMG00000002422.1"/>
</dbReference>
<keyword evidence="11" id="KW-0009">Actin-binding</keyword>
<evidence type="ECO:0000256" key="5">
    <source>
        <dbReference type="ARBA" id="ARBA00022553"/>
    </source>
</evidence>
<evidence type="ECO:0000256" key="12">
    <source>
        <dbReference type="ARBA" id="ARBA00023212"/>
    </source>
</evidence>
<evidence type="ECO:0000256" key="2">
    <source>
        <dbReference type="ARBA" id="ARBA00004245"/>
    </source>
</evidence>
<protein>
    <recommendedName>
        <fullName evidence="15">Actin-binding Rho-activating protein</fullName>
    </recommendedName>
    <alternativeName>
        <fullName evidence="16">Striated muscle activator of Rho-dependent signaling</fullName>
    </alternativeName>
</protein>
<keyword evidence="5" id="KW-0597">Phosphoprotein</keyword>
<dbReference type="PANTHER" id="PTHR22739:SF22">
    <property type="entry name" value="COSTARS DOMAIN-CONTAINING PROTEIN"/>
    <property type="match status" value="1"/>
</dbReference>
<keyword evidence="3" id="KW-0813">Transport</keyword>
<evidence type="ECO:0000256" key="14">
    <source>
        <dbReference type="ARBA" id="ARBA00063019"/>
    </source>
</evidence>
<evidence type="ECO:0000256" key="15">
    <source>
        <dbReference type="ARBA" id="ARBA00073502"/>
    </source>
</evidence>
<dbReference type="Proteomes" id="UP000694556">
    <property type="component" value="Chromosome 3"/>
</dbReference>
<evidence type="ECO:0000256" key="13">
    <source>
        <dbReference type="ARBA" id="ARBA00059783"/>
    </source>
</evidence>
<dbReference type="GO" id="GO:0015031">
    <property type="term" value="P:protein transport"/>
    <property type="evidence" value="ECO:0007669"/>
    <property type="project" value="UniProtKB-KW"/>
</dbReference>
<feature type="domain" description="Costars" evidence="18">
    <location>
        <begin position="416"/>
        <end position="492"/>
    </location>
</feature>
<dbReference type="AlphaFoldDB" id="A0A8C3BFK8"/>
<keyword evidence="10" id="KW-0804">Transcription</keyword>
<keyword evidence="6" id="KW-0653">Protein transport</keyword>
<reference evidence="19" key="3">
    <citation type="submission" date="2025-09" db="UniProtKB">
        <authorList>
            <consortium name="Ensembl"/>
        </authorList>
    </citation>
    <scope>IDENTIFICATION</scope>
</reference>